<comment type="caution">
    <text evidence="3">The sequence shown here is derived from an EMBL/GenBank/DDBJ whole genome shotgun (WGS) entry which is preliminary data.</text>
</comment>
<dbReference type="PANTHER" id="PTHR30576">
    <property type="entry name" value="COLANIC BIOSYNTHESIS UDP-GLUCOSE LIPID CARRIER TRANSFERASE"/>
    <property type="match status" value="1"/>
</dbReference>
<protein>
    <recommendedName>
        <fullName evidence="2">Bacterial sugar transferase domain-containing protein</fullName>
    </recommendedName>
</protein>
<reference evidence="3 4" key="1">
    <citation type="journal article" date="2016" name="Nat. Commun.">
        <title>Thousands of microbial genomes shed light on interconnected biogeochemical processes in an aquifer system.</title>
        <authorList>
            <person name="Anantharaman K."/>
            <person name="Brown C.T."/>
            <person name="Hug L.A."/>
            <person name="Sharon I."/>
            <person name="Castelle C.J."/>
            <person name="Probst A.J."/>
            <person name="Thomas B.C."/>
            <person name="Singh A."/>
            <person name="Wilkins M.J."/>
            <person name="Karaoz U."/>
            <person name="Brodie E.L."/>
            <person name="Williams K.H."/>
            <person name="Hubbard S.S."/>
            <person name="Banfield J.F."/>
        </authorList>
    </citation>
    <scope>NUCLEOTIDE SEQUENCE [LARGE SCALE GENOMIC DNA]</scope>
</reference>
<dbReference type="InterPro" id="IPR003362">
    <property type="entry name" value="Bact_transf"/>
</dbReference>
<sequence>MIFTLYKIRTMVKNAEKFKNKYRSLNEADGPVFKIRNDPRYTQVGRFLAYYGLDELPQLINIIKGEMSFVGPRPLPVEEALKIPKRYNMRFSVLPGITSSWVVAGAHKLSFRRWMEKDMEYIRKKSIWYDLKIILQTIYKIFFRIYI</sequence>
<dbReference type="STRING" id="1798371.A2W14_00115"/>
<dbReference type="GO" id="GO:0016780">
    <property type="term" value="F:phosphotransferase activity, for other substituted phosphate groups"/>
    <property type="evidence" value="ECO:0007669"/>
    <property type="project" value="TreeGrafter"/>
</dbReference>
<name>A0A1F5YS06_9BACT</name>
<dbReference type="EMBL" id="MFJA01000046">
    <property type="protein sequence ID" value="OGG02906.1"/>
    <property type="molecule type" value="Genomic_DNA"/>
</dbReference>
<gene>
    <name evidence="3" type="ORF">A2W14_00115</name>
</gene>
<dbReference type="PANTHER" id="PTHR30576:SF10">
    <property type="entry name" value="SLL5057 PROTEIN"/>
    <property type="match status" value="1"/>
</dbReference>
<evidence type="ECO:0000313" key="3">
    <source>
        <dbReference type="EMBL" id="OGG02906.1"/>
    </source>
</evidence>
<accession>A0A1F5YS06</accession>
<proteinExistence type="inferred from homology"/>
<dbReference type="AlphaFoldDB" id="A0A1F5YS06"/>
<dbReference type="Proteomes" id="UP000176665">
    <property type="component" value="Unassembled WGS sequence"/>
</dbReference>
<feature type="domain" description="Bacterial sugar transferase" evidence="2">
    <location>
        <begin position="2"/>
        <end position="142"/>
    </location>
</feature>
<dbReference type="Pfam" id="PF02397">
    <property type="entry name" value="Bac_transf"/>
    <property type="match status" value="1"/>
</dbReference>
<comment type="similarity">
    <text evidence="1">Belongs to the bacterial sugar transferase family.</text>
</comment>
<organism evidence="3 4">
    <name type="scientific">Candidatus Gottesmanbacteria bacterium RBG_16_37_8</name>
    <dbReference type="NCBI Taxonomy" id="1798371"/>
    <lineage>
        <taxon>Bacteria</taxon>
        <taxon>Candidatus Gottesmaniibacteriota</taxon>
    </lineage>
</organism>
<evidence type="ECO:0000313" key="4">
    <source>
        <dbReference type="Proteomes" id="UP000176665"/>
    </source>
</evidence>
<evidence type="ECO:0000256" key="1">
    <source>
        <dbReference type="ARBA" id="ARBA00006464"/>
    </source>
</evidence>
<evidence type="ECO:0000259" key="2">
    <source>
        <dbReference type="Pfam" id="PF02397"/>
    </source>
</evidence>